<dbReference type="EMBL" id="RBAL01000003">
    <property type="protein sequence ID" value="RKN44802.1"/>
    <property type="molecule type" value="Genomic_DNA"/>
</dbReference>
<feature type="compositionally biased region" description="Pro residues" evidence="1">
    <location>
        <begin position="304"/>
        <end position="314"/>
    </location>
</feature>
<accession>A0A3A9Z8H4</accession>
<dbReference type="RefSeq" id="WP_120676559.1">
    <property type="nucleotide sequence ID" value="NZ_RBAL01000003.1"/>
</dbReference>
<evidence type="ECO:0000313" key="3">
    <source>
        <dbReference type="Proteomes" id="UP000272474"/>
    </source>
</evidence>
<feature type="region of interest" description="Disordered" evidence="1">
    <location>
        <begin position="227"/>
        <end position="267"/>
    </location>
</feature>
<feature type="region of interest" description="Disordered" evidence="1">
    <location>
        <begin position="285"/>
        <end position="314"/>
    </location>
</feature>
<dbReference type="AlphaFoldDB" id="A0A3A9Z8H4"/>
<gene>
    <name evidence="2" type="ORF">D7294_06665</name>
</gene>
<proteinExistence type="predicted"/>
<evidence type="ECO:0000313" key="2">
    <source>
        <dbReference type="EMBL" id="RKN44802.1"/>
    </source>
</evidence>
<dbReference type="Proteomes" id="UP000272474">
    <property type="component" value="Unassembled WGS sequence"/>
</dbReference>
<comment type="caution">
    <text evidence="2">The sequence shown here is derived from an EMBL/GenBank/DDBJ whole genome shotgun (WGS) entry which is preliminary data.</text>
</comment>
<name>A0A3A9Z8H4_9ACTN</name>
<organism evidence="2 3">
    <name type="scientific">Streptomyces hoynatensis</name>
    <dbReference type="NCBI Taxonomy" id="1141874"/>
    <lineage>
        <taxon>Bacteria</taxon>
        <taxon>Bacillati</taxon>
        <taxon>Actinomycetota</taxon>
        <taxon>Actinomycetes</taxon>
        <taxon>Kitasatosporales</taxon>
        <taxon>Streptomycetaceae</taxon>
        <taxon>Streptomyces</taxon>
    </lineage>
</organism>
<protein>
    <submittedName>
        <fullName evidence="2">Uncharacterized protein</fullName>
    </submittedName>
</protein>
<dbReference type="OrthoDB" id="3428054at2"/>
<sequence length="314" mass="33151">MAPTEKRQARRAALWRETAGTVAVIADEAGFARMRRYPTFRFTDHAGYLRQTEAHLRSLAARHGHTSVALFDPEGFAGFCSREGIDPDSPASRSRYTAELATRGATVPYRGQPIGSLLPELLAERLRWETWEAGTALLAAAGSCPGCGAPMPRCAFRRAAALFSSVLELLGPGEHRLVCSLLARVGPLTAAVRIELGPGGALGLAEPEALVVCTVLAAAMATGDPGGLVLRSSPPGGPADAAERGRRDGDGGGEQAGDEVRGWSLQRGRVRPLAEAEVFSAYCTDVRTGDPIPPEPGVRYRPAPTLPTPPCPEP</sequence>
<keyword evidence="3" id="KW-1185">Reference proteome</keyword>
<feature type="compositionally biased region" description="Basic and acidic residues" evidence="1">
    <location>
        <begin position="241"/>
        <end position="250"/>
    </location>
</feature>
<reference evidence="2 3" key="1">
    <citation type="journal article" date="2014" name="Int. J. Syst. Evol. Microbiol.">
        <title>Streptomyces hoynatensis sp. nov., isolated from deep marine sediment.</title>
        <authorList>
            <person name="Veyisoglu A."/>
            <person name="Sahin N."/>
        </authorList>
    </citation>
    <scope>NUCLEOTIDE SEQUENCE [LARGE SCALE GENOMIC DNA]</scope>
    <source>
        <strain evidence="2 3">KCTC 29097</strain>
    </source>
</reference>
<evidence type="ECO:0000256" key="1">
    <source>
        <dbReference type="SAM" id="MobiDB-lite"/>
    </source>
</evidence>